<gene>
    <name evidence="2" type="ORF">CROST_029000</name>
</gene>
<name>A0A1S8MHX2_9CLOT</name>
<dbReference type="Proteomes" id="UP000190951">
    <property type="component" value="Chromosome"/>
</dbReference>
<dbReference type="AlphaFoldDB" id="A0A1S8MHX2"/>
<evidence type="ECO:0000313" key="3">
    <source>
        <dbReference type="Proteomes" id="UP000190951"/>
    </source>
</evidence>
<protein>
    <submittedName>
        <fullName evidence="2">Uncharacterized protein</fullName>
    </submittedName>
</protein>
<dbReference type="KEGG" id="crw:CROST_029000"/>
<dbReference type="Pfam" id="PF05893">
    <property type="entry name" value="LuxC"/>
    <property type="match status" value="1"/>
</dbReference>
<accession>A0A1S8MHX2</accession>
<dbReference type="GO" id="GO:0003995">
    <property type="term" value="F:acyl-CoA dehydrogenase activity"/>
    <property type="evidence" value="ECO:0007669"/>
    <property type="project" value="InterPro"/>
</dbReference>
<keyword evidence="3" id="KW-1185">Reference proteome</keyword>
<organism evidence="2 3">
    <name type="scientific">Clostridium felsineum</name>
    <dbReference type="NCBI Taxonomy" id="36839"/>
    <lineage>
        <taxon>Bacteria</taxon>
        <taxon>Bacillati</taxon>
        <taxon>Bacillota</taxon>
        <taxon>Clostridia</taxon>
        <taxon>Eubacteriales</taxon>
        <taxon>Clostridiaceae</taxon>
        <taxon>Clostridium</taxon>
    </lineage>
</organism>
<evidence type="ECO:0000256" key="1">
    <source>
        <dbReference type="ARBA" id="ARBA00022857"/>
    </source>
</evidence>
<dbReference type="GO" id="GO:0008218">
    <property type="term" value="P:bioluminescence"/>
    <property type="evidence" value="ECO:0007669"/>
    <property type="project" value="InterPro"/>
</dbReference>
<reference evidence="2 3" key="1">
    <citation type="submission" date="2022-04" db="EMBL/GenBank/DDBJ databases">
        <title>Genome sequence of C. roseum typestrain.</title>
        <authorList>
            <person name="Poehlein A."/>
            <person name="Schoch T."/>
            <person name="Duerre P."/>
            <person name="Daniel R."/>
        </authorList>
    </citation>
    <scope>NUCLEOTIDE SEQUENCE [LARGE SCALE GENOMIC DNA]</scope>
    <source>
        <strain evidence="2 3">DSM 7320</strain>
    </source>
</reference>
<keyword evidence="1" id="KW-0521">NADP</keyword>
<evidence type="ECO:0000313" key="2">
    <source>
        <dbReference type="EMBL" id="URZ12183.1"/>
    </source>
</evidence>
<dbReference type="STRING" id="84029.CROST_19200"/>
<sequence length="62" mass="7623">MILSYKMPDKEYINRYFYRFIFVCPYPYNNEVVDYAAEKLKDYLQTMGYSGDNEEFVEKMTF</sequence>
<dbReference type="EMBL" id="CP096983">
    <property type="protein sequence ID" value="URZ12183.1"/>
    <property type="molecule type" value="Genomic_DNA"/>
</dbReference>
<proteinExistence type="predicted"/>
<dbReference type="InterPro" id="IPR008670">
    <property type="entry name" value="CoA_reduct_LuxC"/>
</dbReference>